<dbReference type="InterPro" id="IPR011009">
    <property type="entry name" value="Kinase-like_dom_sf"/>
</dbReference>
<dbReference type="PANTHER" id="PTHR23020">
    <property type="entry name" value="UNCHARACTERIZED NUCLEAR HORMONE RECEPTOR-RELATED"/>
    <property type="match status" value="1"/>
</dbReference>
<dbReference type="InterPro" id="IPR052961">
    <property type="entry name" value="Oxido-Kinase-like_Enzymes"/>
</dbReference>
<keyword evidence="2" id="KW-1185">Reference proteome</keyword>
<feature type="domain" description="CHK kinase-like" evidence="1">
    <location>
        <begin position="157"/>
        <end position="349"/>
    </location>
</feature>
<reference evidence="3" key="1">
    <citation type="submission" date="2022-11" db="UniProtKB">
        <authorList>
            <consortium name="WormBaseParasite"/>
        </authorList>
    </citation>
    <scope>IDENTIFICATION</scope>
</reference>
<dbReference type="Gene3D" id="3.90.1200.10">
    <property type="match status" value="1"/>
</dbReference>
<dbReference type="AlphaFoldDB" id="A0A914QWP6"/>
<dbReference type="Proteomes" id="UP000887578">
    <property type="component" value="Unplaced"/>
</dbReference>
<dbReference type="InterPro" id="IPR012877">
    <property type="entry name" value="Dhs-27"/>
</dbReference>
<dbReference type="WBParaSite" id="PDA_v2.g6290.t1">
    <property type="protein sequence ID" value="PDA_v2.g6290.t1"/>
    <property type="gene ID" value="PDA_v2.g6290"/>
</dbReference>
<sequence>MTLATVLPEVSGKQKLCNSDFTIEWLLDSLIKNDVEFAKGHGHRKVSNVSARDISGGKGMFSIVLKCEISFQDSKDEKDIYTTIIKIPGTDAWEMASVGKKKIDDMIFAGKNLIDGIVGMHKTECDFYEIIGQHVSEIIPRVFQAQEWKIGKHQGCLHMEDLSKTGKNLDFYHSLSHGQLKNIVKSLAYFHKNIICLNENNWKGKFLSQKRVFIEIIPMLKDFSLKFLEMAKKTTALQEIFQNPKLQKIMFDEKYVEYALIQSYKDVGIPDLLVHADLWSSNIIFVADENGNPTDKISAILDWQVLHEGNMLLDFVRLMLNSLDGDTRREAELYIFDFYIEELNKCFAEVGKKAPFSVEQVKKAYEYLFVGHCAHTLMMPGAIFASKIPKIGEEKAQEARIDKCALRALHVLEDALALIETGKFNEWLE</sequence>
<dbReference type="InterPro" id="IPR015897">
    <property type="entry name" value="CHK_kinase-like"/>
</dbReference>
<proteinExistence type="predicted"/>
<dbReference type="PANTHER" id="PTHR23020:SF41">
    <property type="entry name" value="AMINOGLYCOSIDE PHOSPHOTRANSFERASE DOMAIN-CONTAINING PROTEIN"/>
    <property type="match status" value="1"/>
</dbReference>
<dbReference type="SUPFAM" id="SSF56112">
    <property type="entry name" value="Protein kinase-like (PK-like)"/>
    <property type="match status" value="1"/>
</dbReference>
<evidence type="ECO:0000313" key="3">
    <source>
        <dbReference type="WBParaSite" id="PDA_v2.g6290.t1"/>
    </source>
</evidence>
<evidence type="ECO:0000313" key="2">
    <source>
        <dbReference type="Proteomes" id="UP000887578"/>
    </source>
</evidence>
<evidence type="ECO:0000259" key="1">
    <source>
        <dbReference type="SMART" id="SM00587"/>
    </source>
</evidence>
<dbReference type="SMART" id="SM00587">
    <property type="entry name" value="CHK"/>
    <property type="match status" value="1"/>
</dbReference>
<name>A0A914QWP6_9BILA</name>
<accession>A0A914QWP6</accession>
<organism evidence="2 3">
    <name type="scientific">Panagrolaimus davidi</name>
    <dbReference type="NCBI Taxonomy" id="227884"/>
    <lineage>
        <taxon>Eukaryota</taxon>
        <taxon>Metazoa</taxon>
        <taxon>Ecdysozoa</taxon>
        <taxon>Nematoda</taxon>
        <taxon>Chromadorea</taxon>
        <taxon>Rhabditida</taxon>
        <taxon>Tylenchina</taxon>
        <taxon>Panagrolaimomorpha</taxon>
        <taxon>Panagrolaimoidea</taxon>
        <taxon>Panagrolaimidae</taxon>
        <taxon>Panagrolaimus</taxon>
    </lineage>
</organism>
<protein>
    <submittedName>
        <fullName evidence="3">CHK kinase-like domain-containing protein</fullName>
    </submittedName>
</protein>
<dbReference type="Pfam" id="PF07914">
    <property type="entry name" value="DUF1679"/>
    <property type="match status" value="1"/>
</dbReference>